<sequence>MKTFVMTYNVYEALANRVVINTAYIDPDTRTQFAEVYFTKEGGKSIDTIYLSNEHDGVHIGNSFFHPDDPKKSHLPKGLGAGGVNGGLFISANNIPFNSIIYLPDKQRLTFQ</sequence>
<comment type="caution">
    <text evidence="1">The sequence shown here is derived from an EMBL/GenBank/DDBJ whole genome shotgun (WGS) entry which is preliminary data.</text>
</comment>
<gene>
    <name evidence="1" type="ORF">K1Y79_13120</name>
</gene>
<proteinExistence type="predicted"/>
<protein>
    <submittedName>
        <fullName evidence="1">Uncharacterized protein</fullName>
    </submittedName>
</protein>
<evidence type="ECO:0000313" key="2">
    <source>
        <dbReference type="Proteomes" id="UP000812961"/>
    </source>
</evidence>
<evidence type="ECO:0000313" key="1">
    <source>
        <dbReference type="EMBL" id="MBW8685271.1"/>
    </source>
</evidence>
<organism evidence="1 2">
    <name type="scientific">Chitinophaga rhizophila</name>
    <dbReference type="NCBI Taxonomy" id="2866212"/>
    <lineage>
        <taxon>Bacteria</taxon>
        <taxon>Pseudomonadati</taxon>
        <taxon>Bacteroidota</taxon>
        <taxon>Chitinophagia</taxon>
        <taxon>Chitinophagales</taxon>
        <taxon>Chitinophagaceae</taxon>
        <taxon>Chitinophaga</taxon>
    </lineage>
</organism>
<reference evidence="1 2" key="1">
    <citation type="submission" date="2021-08" db="EMBL/GenBank/DDBJ databases">
        <title>The genome sequence of Chitinophaga sp. B61.</title>
        <authorList>
            <person name="Zhang X."/>
        </authorList>
    </citation>
    <scope>NUCLEOTIDE SEQUENCE [LARGE SCALE GENOMIC DNA]</scope>
    <source>
        <strain evidence="1 2">B61</strain>
    </source>
</reference>
<accession>A0ABS7GC74</accession>
<keyword evidence="2" id="KW-1185">Reference proteome</keyword>
<name>A0ABS7GC74_9BACT</name>
<dbReference type="EMBL" id="JAICCF010000002">
    <property type="protein sequence ID" value="MBW8685271.1"/>
    <property type="molecule type" value="Genomic_DNA"/>
</dbReference>
<dbReference type="Proteomes" id="UP000812961">
    <property type="component" value="Unassembled WGS sequence"/>
</dbReference>